<comment type="caution">
    <text evidence="3">The sequence shown here is derived from an EMBL/GenBank/DDBJ whole genome shotgun (WGS) entry which is preliminary data.</text>
</comment>
<feature type="transmembrane region" description="Helical" evidence="1">
    <location>
        <begin position="39"/>
        <end position="60"/>
    </location>
</feature>
<evidence type="ECO:0000256" key="1">
    <source>
        <dbReference type="SAM" id="Phobius"/>
    </source>
</evidence>
<reference evidence="3 4" key="1">
    <citation type="submission" date="2018-03" db="EMBL/GenBank/DDBJ databases">
        <title>Genomic Encyclopedia of Archaeal and Bacterial Type Strains, Phase II (KMG-II): from individual species to whole genera.</title>
        <authorList>
            <person name="Goeker M."/>
        </authorList>
    </citation>
    <scope>NUCLEOTIDE SEQUENCE [LARGE SCALE GENOMIC DNA]</scope>
    <source>
        <strain evidence="3 4">DSM 24859</strain>
    </source>
</reference>
<dbReference type="RefSeq" id="WP_158267026.1">
    <property type="nucleotide sequence ID" value="NZ_PYAW01000002.1"/>
</dbReference>
<organism evidence="3 4">
    <name type="scientific">Chitinophaga niastensis</name>
    <dbReference type="NCBI Taxonomy" id="536980"/>
    <lineage>
        <taxon>Bacteria</taxon>
        <taxon>Pseudomonadati</taxon>
        <taxon>Bacteroidota</taxon>
        <taxon>Chitinophagia</taxon>
        <taxon>Chitinophagales</taxon>
        <taxon>Chitinophagaceae</taxon>
        <taxon>Chitinophaga</taxon>
    </lineage>
</organism>
<dbReference type="PANTHER" id="PTHR34220">
    <property type="entry name" value="SENSOR HISTIDINE KINASE YPDA"/>
    <property type="match status" value="1"/>
</dbReference>
<feature type="transmembrane region" description="Helical" evidence="1">
    <location>
        <begin position="7"/>
        <end position="27"/>
    </location>
</feature>
<dbReference type="InterPro" id="IPR050640">
    <property type="entry name" value="Bact_2-comp_sensor_kinase"/>
</dbReference>
<dbReference type="GO" id="GO:0016020">
    <property type="term" value="C:membrane"/>
    <property type="evidence" value="ECO:0007669"/>
    <property type="project" value="InterPro"/>
</dbReference>
<keyword evidence="1" id="KW-0812">Transmembrane</keyword>
<protein>
    <submittedName>
        <fullName evidence="3">Histidine kinase</fullName>
    </submittedName>
</protein>
<dbReference type="InterPro" id="IPR010559">
    <property type="entry name" value="Sig_transdc_His_kin_internal"/>
</dbReference>
<accession>A0A2P8HQ83</accession>
<evidence type="ECO:0000259" key="2">
    <source>
        <dbReference type="Pfam" id="PF06580"/>
    </source>
</evidence>
<keyword evidence="1" id="KW-1133">Transmembrane helix</keyword>
<gene>
    <name evidence="3" type="ORF">CLV51_1021260</name>
</gene>
<dbReference type="SUPFAM" id="SSF55874">
    <property type="entry name" value="ATPase domain of HSP90 chaperone/DNA topoisomerase II/histidine kinase"/>
    <property type="match status" value="1"/>
</dbReference>
<keyword evidence="3" id="KW-0808">Transferase</keyword>
<feature type="transmembrane region" description="Helical" evidence="1">
    <location>
        <begin position="72"/>
        <end position="95"/>
    </location>
</feature>
<keyword evidence="4" id="KW-1185">Reference proteome</keyword>
<dbReference type="InterPro" id="IPR036890">
    <property type="entry name" value="HATPase_C_sf"/>
</dbReference>
<dbReference type="EMBL" id="PYAW01000002">
    <property type="protein sequence ID" value="PSL48393.1"/>
    <property type="molecule type" value="Genomic_DNA"/>
</dbReference>
<proteinExistence type="predicted"/>
<dbReference type="Gene3D" id="3.30.565.10">
    <property type="entry name" value="Histidine kinase-like ATPase, C-terminal domain"/>
    <property type="match status" value="1"/>
</dbReference>
<sequence>MHNIKQFFLLLLLWMAIVYGMELMITANPKYLVLRYSNINNGFFGLLNFLQFYIYVRWIIPLFIKERHWRKLLWQLLPVFIGFILLKYFFARWIFAKDILYTGYRLDRITHSRIDLYTTFGEYVVNALWKGIIIVLMAFAYQFFMLWLQEDRRRAQLQQQKAQAESGFLKMQLNSHFLINSLNSIYSLALMGAPEVVTANKTLTALLAYMVEQPSDIDYRSPMKEEICYLQDFVQLQRLRTGCDECILFSVPALLPEKNIAPLLLVPFVENAFKHGITNQPEKAVTITLQCDAQRLVFRVHNFKGNYHKDKTGGIGLNNVRKRLQLIYPGQHQLDITETEQEYYCNLVVNW</sequence>
<keyword evidence="1" id="KW-0472">Membrane</keyword>
<evidence type="ECO:0000313" key="3">
    <source>
        <dbReference type="EMBL" id="PSL48393.1"/>
    </source>
</evidence>
<feature type="domain" description="Signal transduction histidine kinase internal region" evidence="2">
    <location>
        <begin position="165"/>
        <end position="242"/>
    </location>
</feature>
<keyword evidence="3" id="KW-0418">Kinase</keyword>
<name>A0A2P8HQ83_CHINA</name>
<dbReference type="Pfam" id="PF06580">
    <property type="entry name" value="His_kinase"/>
    <property type="match status" value="1"/>
</dbReference>
<dbReference type="Proteomes" id="UP000240971">
    <property type="component" value="Unassembled WGS sequence"/>
</dbReference>
<dbReference type="AlphaFoldDB" id="A0A2P8HQ83"/>
<evidence type="ECO:0000313" key="4">
    <source>
        <dbReference type="Proteomes" id="UP000240971"/>
    </source>
</evidence>
<dbReference type="GO" id="GO:0000155">
    <property type="term" value="F:phosphorelay sensor kinase activity"/>
    <property type="evidence" value="ECO:0007669"/>
    <property type="project" value="InterPro"/>
</dbReference>
<dbReference type="PANTHER" id="PTHR34220:SF7">
    <property type="entry name" value="SENSOR HISTIDINE KINASE YPDA"/>
    <property type="match status" value="1"/>
</dbReference>
<feature type="transmembrane region" description="Helical" evidence="1">
    <location>
        <begin position="127"/>
        <end position="148"/>
    </location>
</feature>
<dbReference type="OrthoDB" id="9809908at2"/>